<name>A0A5J4L2Q4_9ZZZZ</name>
<sequence>MQLRGLADEDAVEGGEMSSLKGLFNVIKANPIFLNFGV</sequence>
<gene>
    <name evidence="1" type="ORF">A45J_0297</name>
</gene>
<proteinExistence type="predicted"/>
<evidence type="ECO:0000313" key="1">
    <source>
        <dbReference type="EMBL" id="GER92579.1"/>
    </source>
</evidence>
<dbReference type="AlphaFoldDB" id="A0A5J4L2Q4"/>
<protein>
    <submittedName>
        <fullName evidence="1">Uncharacterized protein</fullName>
    </submittedName>
</protein>
<reference evidence="1" key="1">
    <citation type="submission" date="2019-10" db="EMBL/GenBank/DDBJ databases">
        <title>Metagenomic sequencing of thiosulfate-disproportionating enrichment culture.</title>
        <authorList>
            <person name="Umezawa K."/>
            <person name="Kojima H."/>
            <person name="Fukui M."/>
        </authorList>
    </citation>
    <scope>NUCLEOTIDE SEQUENCE</scope>
    <source>
        <strain evidence="1">45J</strain>
    </source>
</reference>
<comment type="caution">
    <text evidence="1">The sequence shown here is derived from an EMBL/GenBank/DDBJ whole genome shotgun (WGS) entry which is preliminary data.</text>
</comment>
<accession>A0A5J4L2Q4</accession>
<organism evidence="1">
    <name type="scientific">hot springs metagenome</name>
    <dbReference type="NCBI Taxonomy" id="433727"/>
    <lineage>
        <taxon>unclassified sequences</taxon>
        <taxon>metagenomes</taxon>
        <taxon>ecological metagenomes</taxon>
    </lineage>
</organism>
<dbReference type="EMBL" id="BLAB01000001">
    <property type="protein sequence ID" value="GER92579.1"/>
    <property type="molecule type" value="Genomic_DNA"/>
</dbReference>